<organism evidence="1 2">
    <name type="scientific">Drosophila gunungcola</name>
    <name type="common">fruit fly</name>
    <dbReference type="NCBI Taxonomy" id="103775"/>
    <lineage>
        <taxon>Eukaryota</taxon>
        <taxon>Metazoa</taxon>
        <taxon>Ecdysozoa</taxon>
        <taxon>Arthropoda</taxon>
        <taxon>Hexapoda</taxon>
        <taxon>Insecta</taxon>
        <taxon>Pterygota</taxon>
        <taxon>Neoptera</taxon>
        <taxon>Endopterygota</taxon>
        <taxon>Diptera</taxon>
        <taxon>Brachycera</taxon>
        <taxon>Muscomorpha</taxon>
        <taxon>Ephydroidea</taxon>
        <taxon>Drosophilidae</taxon>
        <taxon>Drosophila</taxon>
        <taxon>Sophophora</taxon>
    </lineage>
</organism>
<sequence length="171" mass="19564">MDYYCVLAALETLEASAELFFKVPMAKIDLVKVASLKLQLGLGPKDQLDEEHHPWLHGRLFDLIIRILAAQHGCIYFVGHLLTIRVVHQLAVRTVFRAVEGQESHGPLHFVEMPRIDIDEARSLALGELQSLFHLLIPDHLDQTQLLHVEKHIVVCFEEARISGWPDPWRI</sequence>
<gene>
    <name evidence="1" type="ORF">M5D96_007185</name>
</gene>
<evidence type="ECO:0000313" key="1">
    <source>
        <dbReference type="EMBL" id="KAI8039763.1"/>
    </source>
</evidence>
<dbReference type="AlphaFoldDB" id="A0A9P9YN31"/>
<proteinExistence type="predicted"/>
<dbReference type="EMBL" id="JAMKOV010000005">
    <property type="protein sequence ID" value="KAI8039763.1"/>
    <property type="molecule type" value="Genomic_DNA"/>
</dbReference>
<protein>
    <submittedName>
        <fullName evidence="1">Uncharacterized protein</fullName>
    </submittedName>
</protein>
<comment type="caution">
    <text evidence="1">The sequence shown here is derived from an EMBL/GenBank/DDBJ whole genome shotgun (WGS) entry which is preliminary data.</text>
</comment>
<accession>A0A9P9YN31</accession>
<dbReference type="Proteomes" id="UP001059596">
    <property type="component" value="Unassembled WGS sequence"/>
</dbReference>
<reference evidence="1" key="1">
    <citation type="journal article" date="2023" name="Genome Biol. Evol.">
        <title>Long-read-based Genome Assembly of Drosophila gunungcola Reveals Fewer Chemosensory Genes in Flower-breeding Species.</title>
        <authorList>
            <person name="Negi A."/>
            <person name="Liao B.Y."/>
            <person name="Yeh S.D."/>
        </authorList>
    </citation>
    <scope>NUCLEOTIDE SEQUENCE</scope>
    <source>
        <strain evidence="1">Sukarami</strain>
    </source>
</reference>
<keyword evidence="2" id="KW-1185">Reference proteome</keyword>
<evidence type="ECO:0000313" key="2">
    <source>
        <dbReference type="Proteomes" id="UP001059596"/>
    </source>
</evidence>
<name>A0A9P9YN31_9MUSC</name>